<comment type="cofactor">
    <cofactor evidence="2">
        <name>Zn(2+)</name>
        <dbReference type="ChEBI" id="CHEBI:29105"/>
    </cofactor>
</comment>
<comment type="pathway">
    <text evidence="4">Protein modification; protein ubiquitination.</text>
</comment>
<evidence type="ECO:0000256" key="4">
    <source>
        <dbReference type="ARBA" id="ARBA00004906"/>
    </source>
</evidence>
<feature type="domain" description="RING-type" evidence="14">
    <location>
        <begin position="128"/>
        <end position="174"/>
    </location>
</feature>
<evidence type="ECO:0000256" key="5">
    <source>
        <dbReference type="ARBA" id="ARBA00005884"/>
    </source>
</evidence>
<dbReference type="InterPro" id="IPR044066">
    <property type="entry name" value="TRIAD_supradom"/>
</dbReference>
<keyword evidence="7" id="KW-0808">Transferase</keyword>
<sequence length="340" mass="38766">MNDGSSSSSSNTKMDTEALIDETYFSALSGYDEVFPISDEKYATELHLQEALFSSLSVSTVEISHHLQHQENITTELYLQETLFSSLLASAVDINHHLQLQENIATSSKQEPEITTEKESDEPSRRLCMICMNEKPSSEIFRGTTNCTHSYCIDCTVRYVATKIKENAARIKCPDVECTRFIEPYTCRDLIPKDVFERWEKILCESLISSWDKSYCPFKDCSAMMVNDGSGDDAKVTQTECPSCHRLFCVQCKVAWHAGIVCEEFQIFGNTKKKKKSGDKEDALLIQMAKNKQWRRCPNCKFYVDKVVGCLHITCRCGFQFCYACGSTWHSSHHPCQIRF</sequence>
<dbReference type="GO" id="GO:0061630">
    <property type="term" value="F:ubiquitin protein ligase activity"/>
    <property type="evidence" value="ECO:0007669"/>
    <property type="project" value="UniProtKB-EC"/>
</dbReference>
<feature type="domain" description="RING-type" evidence="15">
    <location>
        <begin position="124"/>
        <end position="340"/>
    </location>
</feature>
<evidence type="ECO:0000256" key="2">
    <source>
        <dbReference type="ARBA" id="ARBA00001947"/>
    </source>
</evidence>
<protein>
    <recommendedName>
        <fullName evidence="6">RBR-type E3 ubiquitin transferase</fullName>
        <ecNumber evidence="6">2.3.2.31</ecNumber>
    </recommendedName>
</protein>
<accession>A0ABD1B1Q9</accession>
<dbReference type="FunFam" id="3.30.40.10:FF:000230">
    <property type="entry name" value="RBR-type E3 ubiquitin transferase"/>
    <property type="match status" value="1"/>
</dbReference>
<keyword evidence="8" id="KW-0479">Metal-binding</keyword>
<evidence type="ECO:0000256" key="11">
    <source>
        <dbReference type="ARBA" id="ARBA00022786"/>
    </source>
</evidence>
<gene>
    <name evidence="16" type="ORF">V5N11_000815</name>
</gene>
<dbReference type="PANTHER" id="PTHR11685">
    <property type="entry name" value="RBR FAMILY RING FINGER AND IBR DOMAIN-CONTAINING"/>
    <property type="match status" value="1"/>
</dbReference>
<dbReference type="Proteomes" id="UP001558713">
    <property type="component" value="Unassembled WGS sequence"/>
</dbReference>
<evidence type="ECO:0000256" key="8">
    <source>
        <dbReference type="ARBA" id="ARBA00022723"/>
    </source>
</evidence>
<name>A0ABD1B1Q9_CARAN</name>
<dbReference type="EMBL" id="JBANAX010000356">
    <property type="protein sequence ID" value="KAL1212915.1"/>
    <property type="molecule type" value="Genomic_DNA"/>
</dbReference>
<evidence type="ECO:0000313" key="17">
    <source>
        <dbReference type="Proteomes" id="UP001558713"/>
    </source>
</evidence>
<evidence type="ECO:0000313" key="16">
    <source>
        <dbReference type="EMBL" id="KAL1212915.1"/>
    </source>
</evidence>
<dbReference type="CDD" id="cd22582">
    <property type="entry name" value="BRcat_RBR_unk"/>
    <property type="match status" value="1"/>
</dbReference>
<keyword evidence="11" id="KW-0833">Ubl conjugation pathway</keyword>
<dbReference type="Pfam" id="PF01485">
    <property type="entry name" value="IBR"/>
    <property type="match status" value="2"/>
</dbReference>
<comment type="similarity">
    <text evidence="5">Belongs to the RBR family. Ariadne subfamily.</text>
</comment>
<dbReference type="EC" id="2.3.2.31" evidence="6"/>
<evidence type="ECO:0000256" key="9">
    <source>
        <dbReference type="ARBA" id="ARBA00022737"/>
    </source>
</evidence>
<dbReference type="InterPro" id="IPR001841">
    <property type="entry name" value="Znf_RING"/>
</dbReference>
<dbReference type="InterPro" id="IPR013083">
    <property type="entry name" value="Znf_RING/FYVE/PHD"/>
</dbReference>
<dbReference type="SMART" id="SM00647">
    <property type="entry name" value="IBR"/>
    <property type="match status" value="2"/>
</dbReference>
<dbReference type="PROSITE" id="PS51873">
    <property type="entry name" value="TRIAD"/>
    <property type="match status" value="1"/>
</dbReference>
<dbReference type="InterPro" id="IPR002867">
    <property type="entry name" value="IBR_dom"/>
</dbReference>
<comment type="caution">
    <text evidence="16">The sequence shown here is derived from an EMBL/GenBank/DDBJ whole genome shotgun (WGS) entry which is preliminary data.</text>
</comment>
<evidence type="ECO:0000256" key="1">
    <source>
        <dbReference type="ARBA" id="ARBA00001798"/>
    </source>
</evidence>
<evidence type="ECO:0000256" key="6">
    <source>
        <dbReference type="ARBA" id="ARBA00012251"/>
    </source>
</evidence>
<dbReference type="GO" id="GO:0008270">
    <property type="term" value="F:zinc ion binding"/>
    <property type="evidence" value="ECO:0007669"/>
    <property type="project" value="UniProtKB-KW"/>
</dbReference>
<evidence type="ECO:0000256" key="10">
    <source>
        <dbReference type="ARBA" id="ARBA00022771"/>
    </source>
</evidence>
<dbReference type="CDD" id="cd22584">
    <property type="entry name" value="Rcat_RBR_unk"/>
    <property type="match status" value="1"/>
</dbReference>
<evidence type="ECO:0000259" key="15">
    <source>
        <dbReference type="PROSITE" id="PS51873"/>
    </source>
</evidence>
<evidence type="ECO:0000259" key="14">
    <source>
        <dbReference type="PROSITE" id="PS50089"/>
    </source>
</evidence>
<dbReference type="Gene3D" id="1.20.120.1750">
    <property type="match status" value="1"/>
</dbReference>
<dbReference type="SUPFAM" id="SSF57850">
    <property type="entry name" value="RING/U-box"/>
    <property type="match status" value="3"/>
</dbReference>
<keyword evidence="17" id="KW-1185">Reference proteome</keyword>
<organism evidence="16 17">
    <name type="scientific">Cardamine amara subsp. amara</name>
    <dbReference type="NCBI Taxonomy" id="228776"/>
    <lineage>
        <taxon>Eukaryota</taxon>
        <taxon>Viridiplantae</taxon>
        <taxon>Streptophyta</taxon>
        <taxon>Embryophyta</taxon>
        <taxon>Tracheophyta</taxon>
        <taxon>Spermatophyta</taxon>
        <taxon>Magnoliopsida</taxon>
        <taxon>eudicotyledons</taxon>
        <taxon>Gunneridae</taxon>
        <taxon>Pentapetalae</taxon>
        <taxon>rosids</taxon>
        <taxon>malvids</taxon>
        <taxon>Brassicales</taxon>
        <taxon>Brassicaceae</taxon>
        <taxon>Cardamineae</taxon>
        <taxon>Cardamine</taxon>
    </lineage>
</organism>
<dbReference type="AlphaFoldDB" id="A0ABD1B1Q9"/>
<dbReference type="PROSITE" id="PS50089">
    <property type="entry name" value="ZF_RING_2"/>
    <property type="match status" value="1"/>
</dbReference>
<keyword evidence="9" id="KW-0677">Repeat</keyword>
<evidence type="ECO:0000256" key="13">
    <source>
        <dbReference type="PROSITE-ProRule" id="PRU00175"/>
    </source>
</evidence>
<comment type="catalytic activity">
    <reaction evidence="1">
        <text>[E2 ubiquitin-conjugating enzyme]-S-ubiquitinyl-L-cysteine + [acceptor protein]-L-lysine = [E2 ubiquitin-conjugating enzyme]-L-cysteine + [acceptor protein]-N(6)-ubiquitinyl-L-lysine.</text>
        <dbReference type="EC" id="2.3.2.31"/>
    </reaction>
</comment>
<dbReference type="Gene3D" id="3.30.40.10">
    <property type="entry name" value="Zinc/RING finger domain, C3HC4 (zinc finger)"/>
    <property type="match status" value="1"/>
</dbReference>
<keyword evidence="10 13" id="KW-0863">Zinc-finger</keyword>
<evidence type="ECO:0000256" key="7">
    <source>
        <dbReference type="ARBA" id="ARBA00022679"/>
    </source>
</evidence>
<comment type="function">
    <text evidence="3">Might act as an E3 ubiquitin-protein ligase, or as part of E3 complex, which accepts ubiquitin from specific E2 ubiquitin-conjugating enzymes and then transfers it to substrates.</text>
</comment>
<evidence type="ECO:0000256" key="12">
    <source>
        <dbReference type="ARBA" id="ARBA00022833"/>
    </source>
</evidence>
<proteinExistence type="inferred from homology"/>
<dbReference type="InterPro" id="IPR031127">
    <property type="entry name" value="E3_UB_ligase_RBR"/>
</dbReference>
<evidence type="ECO:0000256" key="3">
    <source>
        <dbReference type="ARBA" id="ARBA00003976"/>
    </source>
</evidence>
<keyword evidence="12" id="KW-0862">Zinc</keyword>
<reference evidence="16 17" key="1">
    <citation type="submission" date="2024-04" db="EMBL/GenBank/DDBJ databases">
        <title>Genome assembly C_amara_ONT_v2.</title>
        <authorList>
            <person name="Yant L."/>
            <person name="Moore C."/>
            <person name="Slenker M."/>
        </authorList>
    </citation>
    <scope>NUCLEOTIDE SEQUENCE [LARGE SCALE GENOMIC DNA]</scope>
    <source>
        <tissue evidence="16">Leaf</tissue>
    </source>
</reference>